<feature type="compositionally biased region" description="Polar residues" evidence="1">
    <location>
        <begin position="18"/>
        <end position="33"/>
    </location>
</feature>
<keyword evidence="2" id="KW-0812">Transmembrane</keyword>
<keyword evidence="2" id="KW-1133">Transmembrane helix</keyword>
<organism evidence="3">
    <name type="scientific">Cacopsylla melanoneura</name>
    <dbReference type="NCBI Taxonomy" id="428564"/>
    <lineage>
        <taxon>Eukaryota</taxon>
        <taxon>Metazoa</taxon>
        <taxon>Ecdysozoa</taxon>
        <taxon>Arthropoda</taxon>
        <taxon>Hexapoda</taxon>
        <taxon>Insecta</taxon>
        <taxon>Pterygota</taxon>
        <taxon>Neoptera</taxon>
        <taxon>Paraneoptera</taxon>
        <taxon>Hemiptera</taxon>
        <taxon>Sternorrhyncha</taxon>
        <taxon>Psylloidea</taxon>
        <taxon>Psyllidae</taxon>
        <taxon>Psyllinae</taxon>
        <taxon>Cacopsylla</taxon>
    </lineage>
</organism>
<dbReference type="EMBL" id="HBUF01136986">
    <property type="protein sequence ID" value="CAG6645451.1"/>
    <property type="molecule type" value="Transcribed_RNA"/>
</dbReference>
<keyword evidence="2" id="KW-0472">Membrane</keyword>
<accession>A0A8D8R833</accession>
<evidence type="ECO:0000313" key="3">
    <source>
        <dbReference type="EMBL" id="CAG6645451.1"/>
    </source>
</evidence>
<reference evidence="3" key="1">
    <citation type="submission" date="2021-05" db="EMBL/GenBank/DDBJ databases">
        <authorList>
            <person name="Alioto T."/>
            <person name="Alioto T."/>
            <person name="Gomez Garrido J."/>
        </authorList>
    </citation>
    <scope>NUCLEOTIDE SEQUENCE</scope>
</reference>
<feature type="transmembrane region" description="Helical" evidence="2">
    <location>
        <begin position="72"/>
        <end position="101"/>
    </location>
</feature>
<evidence type="ECO:0000256" key="1">
    <source>
        <dbReference type="SAM" id="MobiDB-lite"/>
    </source>
</evidence>
<proteinExistence type="predicted"/>
<feature type="region of interest" description="Disordered" evidence="1">
    <location>
        <begin position="1"/>
        <end position="33"/>
    </location>
</feature>
<sequence length="106" mass="11492">MTKKKKKKKMGGGGGRETPTTIDHTTRTSSPSDSLNVCTYGPGVHKKNSGPTVSDSLIITGPTGERLRNMPVVYVLISLSFALLFLSFFLSLSLSLSFSFFCKIET</sequence>
<protein>
    <submittedName>
        <fullName evidence="3">Uncharacterized protein</fullName>
    </submittedName>
</protein>
<name>A0A8D8R833_9HEMI</name>
<dbReference type="AlphaFoldDB" id="A0A8D8R833"/>
<evidence type="ECO:0000256" key="2">
    <source>
        <dbReference type="SAM" id="Phobius"/>
    </source>
</evidence>
<feature type="compositionally biased region" description="Basic residues" evidence="1">
    <location>
        <begin position="1"/>
        <end position="10"/>
    </location>
</feature>